<dbReference type="GO" id="GO:0003723">
    <property type="term" value="F:RNA binding"/>
    <property type="evidence" value="ECO:0007669"/>
    <property type="project" value="InterPro"/>
</dbReference>
<dbReference type="Pfam" id="PF09907">
    <property type="entry name" value="HigB_toxin"/>
    <property type="match status" value="1"/>
</dbReference>
<reference evidence="1" key="2">
    <citation type="journal article" date="2011" name="Microb. Ecol.">
        <title>Taxonomic and Functional Metagenomic Profiling of the Microbial Community in the Anoxic Sediment of a Sub-saline Shallow Lake (Laguna de Carrizo, Central Spain).</title>
        <authorList>
            <person name="Ferrer M."/>
            <person name="Guazzaroni M.E."/>
            <person name="Richter M."/>
            <person name="Garcia-Salamanca A."/>
            <person name="Yarza P."/>
            <person name="Suarez-Suarez A."/>
            <person name="Solano J."/>
            <person name="Alcaide M."/>
            <person name="van Dillewijn P."/>
            <person name="Molina-Henares M.A."/>
            <person name="Lopez-Cortes N."/>
            <person name="Al-Ramahi Y."/>
            <person name="Guerrero C."/>
            <person name="Acosta A."/>
            <person name="de Eugenio L.I."/>
            <person name="Martinez V."/>
            <person name="Marques S."/>
            <person name="Rojo F."/>
            <person name="Santero E."/>
            <person name="Genilloud O."/>
            <person name="Perez-Perez J."/>
            <person name="Rossello-Mora R."/>
            <person name="Ramos J.L."/>
        </authorList>
    </citation>
    <scope>NUCLEOTIDE SEQUENCE</scope>
</reference>
<organism evidence="1">
    <name type="scientific">sediment metagenome</name>
    <dbReference type="NCBI Taxonomy" id="749907"/>
    <lineage>
        <taxon>unclassified sequences</taxon>
        <taxon>metagenomes</taxon>
        <taxon>ecological metagenomes</taxon>
    </lineage>
</organism>
<sequence>MNVVSQTRLRLFWTTHPTAKGSLANWYRTVSHARWTCFADVRKTYNSADLVGNFVVFNIGDYFRVVVDIAYATRHVYIKHVFTHPEYERWNP</sequence>
<evidence type="ECO:0008006" key="2">
    <source>
        <dbReference type="Google" id="ProtNLM"/>
    </source>
</evidence>
<dbReference type="EMBL" id="ADZX01000600">
    <property type="protein sequence ID" value="EFK95975.1"/>
    <property type="molecule type" value="Genomic_DNA"/>
</dbReference>
<accession>D9PKE7</accession>
<dbReference type="InterPro" id="IPR018669">
    <property type="entry name" value="Toxin_HigB"/>
</dbReference>
<gene>
    <name evidence="1" type="ORF">LDC_2014</name>
</gene>
<protein>
    <recommendedName>
        <fullName evidence="2">Type II toxin-antitoxin system HigB family toxin</fullName>
    </recommendedName>
</protein>
<dbReference type="GO" id="GO:0004519">
    <property type="term" value="F:endonuclease activity"/>
    <property type="evidence" value="ECO:0007669"/>
    <property type="project" value="InterPro"/>
</dbReference>
<proteinExistence type="predicted"/>
<dbReference type="AlphaFoldDB" id="D9PKE7"/>
<name>D9PKE7_9ZZZZ</name>
<evidence type="ECO:0000313" key="1">
    <source>
        <dbReference type="EMBL" id="EFK95975.1"/>
    </source>
</evidence>
<reference evidence="1" key="1">
    <citation type="submission" date="2010-07" db="EMBL/GenBank/DDBJ databases">
        <authorList>
            <consortium name="CONSOLIDER consortium CSD2007-00005"/>
            <person name="Guazzaroni M.-E."/>
            <person name="Richter M."/>
            <person name="Garcia-Salamanca A."/>
            <person name="Yarza P."/>
            <person name="Ferrer M."/>
        </authorList>
    </citation>
    <scope>NUCLEOTIDE SEQUENCE</scope>
</reference>
<dbReference type="GO" id="GO:0110001">
    <property type="term" value="C:toxin-antitoxin complex"/>
    <property type="evidence" value="ECO:0007669"/>
    <property type="project" value="InterPro"/>
</dbReference>
<comment type="caution">
    <text evidence="1">The sequence shown here is derived from an EMBL/GenBank/DDBJ whole genome shotgun (WGS) entry which is preliminary data.</text>
</comment>